<reference evidence="3 4" key="1">
    <citation type="submission" date="2018-06" db="EMBL/GenBank/DDBJ databases">
        <title>Genomic Encyclopedia of Archaeal and Bacterial Type Strains, Phase II (KMG-II): from individual species to whole genera.</title>
        <authorList>
            <person name="Goeker M."/>
        </authorList>
    </citation>
    <scope>NUCLEOTIDE SEQUENCE [LARGE SCALE GENOMIC DNA]</scope>
    <source>
        <strain evidence="3 4">KACC 16626</strain>
    </source>
</reference>
<dbReference type="PANTHER" id="PTHR22916">
    <property type="entry name" value="GLYCOSYLTRANSFERASE"/>
    <property type="match status" value="1"/>
</dbReference>
<comment type="caution">
    <text evidence="3">The sequence shown here is derived from an EMBL/GenBank/DDBJ whole genome shotgun (WGS) entry which is preliminary data.</text>
</comment>
<dbReference type="AlphaFoldDB" id="A0A318THK7"/>
<evidence type="ECO:0000313" key="3">
    <source>
        <dbReference type="EMBL" id="PYF04216.1"/>
    </source>
</evidence>
<dbReference type="GO" id="GO:0016758">
    <property type="term" value="F:hexosyltransferase activity"/>
    <property type="evidence" value="ECO:0007669"/>
    <property type="project" value="UniProtKB-ARBA"/>
</dbReference>
<dbReference type="Proteomes" id="UP000247416">
    <property type="component" value="Unassembled WGS sequence"/>
</dbReference>
<dbReference type="CDD" id="cd00761">
    <property type="entry name" value="Glyco_tranf_GTA_type"/>
    <property type="match status" value="1"/>
</dbReference>
<dbReference type="InterPro" id="IPR001173">
    <property type="entry name" value="Glyco_trans_2-like"/>
</dbReference>
<dbReference type="OrthoDB" id="9815829at2"/>
<dbReference type="EMBL" id="QJTJ01000025">
    <property type="protein sequence ID" value="PYF04216.1"/>
    <property type="molecule type" value="Genomic_DNA"/>
</dbReference>
<organism evidence="3 4">
    <name type="scientific">Ureibacillus chungkukjangi</name>
    <dbReference type="NCBI Taxonomy" id="1202712"/>
    <lineage>
        <taxon>Bacteria</taxon>
        <taxon>Bacillati</taxon>
        <taxon>Bacillota</taxon>
        <taxon>Bacilli</taxon>
        <taxon>Bacillales</taxon>
        <taxon>Caryophanaceae</taxon>
        <taxon>Ureibacillus</taxon>
    </lineage>
</organism>
<comment type="similarity">
    <text evidence="1">Belongs to the glycosyltransferase 2 family.</text>
</comment>
<keyword evidence="4" id="KW-1185">Reference proteome</keyword>
<protein>
    <submittedName>
        <fullName evidence="3">Glycosyl transferase family 2</fullName>
    </submittedName>
</protein>
<dbReference type="Gene3D" id="3.90.550.10">
    <property type="entry name" value="Spore Coat Polysaccharide Biosynthesis Protein SpsA, Chain A"/>
    <property type="match status" value="1"/>
</dbReference>
<name>A0A318THK7_9BACL</name>
<keyword evidence="3" id="KW-0808">Transferase</keyword>
<dbReference type="SUPFAM" id="SSF53448">
    <property type="entry name" value="Nucleotide-diphospho-sugar transferases"/>
    <property type="match status" value="1"/>
</dbReference>
<dbReference type="RefSeq" id="WP_107936615.1">
    <property type="nucleotide sequence ID" value="NZ_PYWJ01000029.1"/>
</dbReference>
<evidence type="ECO:0000256" key="1">
    <source>
        <dbReference type="ARBA" id="ARBA00006739"/>
    </source>
</evidence>
<feature type="domain" description="Glycosyltransferase 2-like" evidence="2">
    <location>
        <begin position="10"/>
        <end position="175"/>
    </location>
</feature>
<dbReference type="InterPro" id="IPR029044">
    <property type="entry name" value="Nucleotide-diphossugar_trans"/>
</dbReference>
<evidence type="ECO:0000313" key="4">
    <source>
        <dbReference type="Proteomes" id="UP000247416"/>
    </source>
</evidence>
<evidence type="ECO:0000259" key="2">
    <source>
        <dbReference type="Pfam" id="PF00535"/>
    </source>
</evidence>
<proteinExistence type="inferred from homology"/>
<accession>A0A318THK7</accession>
<sequence>MKKRKEGLISVVVPIYNASLYIEECLNGLLSQTYKNMEVILVNDASTDNTKSVVEKWIKTSNPSFPIIICNLPVNTGFAGALTIGYFMSSGEYIAVNDADDISHPSRFEKQIDFMLKNTDYDLIGTNYQLISENKEDNGKEANWLHYGYDSIRKVYAAGKHCICHGTILFRGKIFDIVGGPTRRITGAEDYEFIVKFLNANLKIDNLKEALYFYRTHDKQRSKQFYGSEKRG</sequence>
<gene>
    <name evidence="3" type="ORF">BJ095_1253</name>
</gene>
<dbReference type="Pfam" id="PF00535">
    <property type="entry name" value="Glycos_transf_2"/>
    <property type="match status" value="1"/>
</dbReference>
<dbReference type="PANTHER" id="PTHR22916:SF3">
    <property type="entry name" value="UDP-GLCNAC:BETAGAL BETA-1,3-N-ACETYLGLUCOSAMINYLTRANSFERASE-LIKE PROTEIN 1"/>
    <property type="match status" value="1"/>
</dbReference>